<sequence>MDKKKKTYLLLVVVLGLWGTIGYKIISALNPEESEVLVENISVDFSPEKTKIDTFSITQVKRDPFLGKLSQSINKTNQFGNKNSKNNESVTPWPQIQYQGIVKKQGGSSKIFIITINQQQYLLKKNQEVERVKLIKGTSKEVYLRFNKETKIISAQ</sequence>
<evidence type="ECO:0000313" key="2">
    <source>
        <dbReference type="Proteomes" id="UP001596997"/>
    </source>
</evidence>
<proteinExistence type="predicted"/>
<accession>A0ABW3I1T8</accession>
<protein>
    <recommendedName>
        <fullName evidence="3">Type II secretion system protein GspC N-terminal domain-containing protein</fullName>
    </recommendedName>
</protein>
<dbReference type="Proteomes" id="UP001596997">
    <property type="component" value="Unassembled WGS sequence"/>
</dbReference>
<dbReference type="RefSeq" id="WP_377714981.1">
    <property type="nucleotide sequence ID" value="NZ_JBHTJM010000008.1"/>
</dbReference>
<reference evidence="2" key="1">
    <citation type="journal article" date="2019" name="Int. J. Syst. Evol. Microbiol.">
        <title>The Global Catalogue of Microorganisms (GCM) 10K type strain sequencing project: providing services to taxonomists for standard genome sequencing and annotation.</title>
        <authorList>
            <consortium name="The Broad Institute Genomics Platform"/>
            <consortium name="The Broad Institute Genome Sequencing Center for Infectious Disease"/>
            <person name="Wu L."/>
            <person name="Ma J."/>
        </authorList>
    </citation>
    <scope>NUCLEOTIDE SEQUENCE [LARGE SCALE GENOMIC DNA]</scope>
    <source>
        <strain evidence="2">CCUG 62114</strain>
    </source>
</reference>
<dbReference type="EMBL" id="JBHTJM010000008">
    <property type="protein sequence ID" value="MFD0963846.1"/>
    <property type="molecule type" value="Genomic_DNA"/>
</dbReference>
<gene>
    <name evidence="1" type="ORF">ACFQ1O_07490</name>
</gene>
<evidence type="ECO:0000313" key="1">
    <source>
        <dbReference type="EMBL" id="MFD0963846.1"/>
    </source>
</evidence>
<evidence type="ECO:0008006" key="3">
    <source>
        <dbReference type="Google" id="ProtNLM"/>
    </source>
</evidence>
<comment type="caution">
    <text evidence="1">The sequence shown here is derived from an EMBL/GenBank/DDBJ whole genome shotgun (WGS) entry which is preliminary data.</text>
</comment>
<organism evidence="1 2">
    <name type="scientific">Pseudofulvibacter geojedonensis</name>
    <dbReference type="NCBI Taxonomy" id="1123758"/>
    <lineage>
        <taxon>Bacteria</taxon>
        <taxon>Pseudomonadati</taxon>
        <taxon>Bacteroidota</taxon>
        <taxon>Flavobacteriia</taxon>
        <taxon>Flavobacteriales</taxon>
        <taxon>Flavobacteriaceae</taxon>
        <taxon>Pseudofulvibacter</taxon>
    </lineage>
</organism>
<keyword evidence="2" id="KW-1185">Reference proteome</keyword>
<name>A0ABW3I1T8_9FLAO</name>